<evidence type="ECO:0000256" key="4">
    <source>
        <dbReference type="ARBA" id="ARBA00022723"/>
    </source>
</evidence>
<dbReference type="GO" id="GO:0005737">
    <property type="term" value="C:cytoplasm"/>
    <property type="evidence" value="ECO:0007669"/>
    <property type="project" value="TreeGrafter"/>
</dbReference>
<dbReference type="PANTHER" id="PTHR10942:SF0">
    <property type="entry name" value="LEISHMANOLYSIN-LIKE PEPTIDASE"/>
    <property type="match status" value="1"/>
</dbReference>
<evidence type="ECO:0000256" key="1">
    <source>
        <dbReference type="ARBA" id="ARBA00001947"/>
    </source>
</evidence>
<evidence type="ECO:0000313" key="9">
    <source>
        <dbReference type="Proteomes" id="UP001237642"/>
    </source>
</evidence>
<dbReference type="Pfam" id="PF01457">
    <property type="entry name" value="Peptidase_M8"/>
    <property type="match status" value="1"/>
</dbReference>
<sequence length="121" mass="13210">MDARSLSGDFMHSLKQPRRISVIPLIRHFISPSPSPLIPTYLYSLTSNRQITSLALGQAADWFRRALAVERVRGNLQLSGYSACGQDGGVKLPRKYVQEGVADADSTLLVTTRPTPGNTLA</sequence>
<evidence type="ECO:0000313" key="8">
    <source>
        <dbReference type="EMBL" id="KAK1392490.1"/>
    </source>
</evidence>
<evidence type="ECO:0000256" key="6">
    <source>
        <dbReference type="ARBA" id="ARBA00022833"/>
    </source>
</evidence>
<accession>A0AAD8MWL0</accession>
<comment type="cofactor">
    <cofactor evidence="1">
        <name>Zn(2+)</name>
        <dbReference type="ChEBI" id="CHEBI:29105"/>
    </cofactor>
</comment>
<reference evidence="8" key="2">
    <citation type="submission" date="2023-05" db="EMBL/GenBank/DDBJ databases">
        <authorList>
            <person name="Schelkunov M.I."/>
        </authorList>
    </citation>
    <scope>NUCLEOTIDE SEQUENCE</scope>
    <source>
        <strain evidence="8">Hsosn_3</strain>
        <tissue evidence="8">Leaf</tissue>
    </source>
</reference>
<dbReference type="InterPro" id="IPR001577">
    <property type="entry name" value="Peptidase_M8"/>
</dbReference>
<keyword evidence="5" id="KW-0378">Hydrolase</keyword>
<keyword evidence="3" id="KW-0645">Protease</keyword>
<keyword evidence="6" id="KW-0862">Zinc</keyword>
<keyword evidence="9" id="KW-1185">Reference proteome</keyword>
<dbReference type="AlphaFoldDB" id="A0AAD8MWL0"/>
<evidence type="ECO:0000256" key="2">
    <source>
        <dbReference type="ARBA" id="ARBA00005860"/>
    </source>
</evidence>
<dbReference type="GO" id="GO:0007155">
    <property type="term" value="P:cell adhesion"/>
    <property type="evidence" value="ECO:0007669"/>
    <property type="project" value="InterPro"/>
</dbReference>
<dbReference type="PANTHER" id="PTHR10942">
    <property type="entry name" value="LEISHMANOLYSIN-LIKE PEPTIDASE"/>
    <property type="match status" value="1"/>
</dbReference>
<gene>
    <name evidence="8" type="ORF">POM88_011546</name>
</gene>
<organism evidence="8 9">
    <name type="scientific">Heracleum sosnowskyi</name>
    <dbReference type="NCBI Taxonomy" id="360622"/>
    <lineage>
        <taxon>Eukaryota</taxon>
        <taxon>Viridiplantae</taxon>
        <taxon>Streptophyta</taxon>
        <taxon>Embryophyta</taxon>
        <taxon>Tracheophyta</taxon>
        <taxon>Spermatophyta</taxon>
        <taxon>Magnoliopsida</taxon>
        <taxon>eudicotyledons</taxon>
        <taxon>Gunneridae</taxon>
        <taxon>Pentapetalae</taxon>
        <taxon>asterids</taxon>
        <taxon>campanulids</taxon>
        <taxon>Apiales</taxon>
        <taxon>Apiaceae</taxon>
        <taxon>Apioideae</taxon>
        <taxon>apioid superclade</taxon>
        <taxon>Tordylieae</taxon>
        <taxon>Tordyliinae</taxon>
        <taxon>Heracleum</taxon>
    </lineage>
</organism>
<keyword evidence="7" id="KW-0482">Metalloprotease</keyword>
<dbReference type="Gene3D" id="3.10.170.20">
    <property type="match status" value="1"/>
</dbReference>
<keyword evidence="4" id="KW-0479">Metal-binding</keyword>
<evidence type="ECO:0000256" key="7">
    <source>
        <dbReference type="ARBA" id="ARBA00023049"/>
    </source>
</evidence>
<dbReference type="SUPFAM" id="SSF55486">
    <property type="entry name" value="Metalloproteases ('zincins'), catalytic domain"/>
    <property type="match status" value="1"/>
</dbReference>
<reference evidence="8" key="1">
    <citation type="submission" date="2023-02" db="EMBL/GenBank/DDBJ databases">
        <title>Genome of toxic invasive species Heracleum sosnowskyi carries increased number of genes despite the absence of recent whole-genome duplications.</title>
        <authorList>
            <person name="Schelkunov M."/>
            <person name="Shtratnikova V."/>
            <person name="Makarenko M."/>
            <person name="Klepikova A."/>
            <person name="Omelchenko D."/>
            <person name="Novikova G."/>
            <person name="Obukhova E."/>
            <person name="Bogdanov V."/>
            <person name="Penin A."/>
            <person name="Logacheva M."/>
        </authorList>
    </citation>
    <scope>NUCLEOTIDE SEQUENCE</scope>
    <source>
        <strain evidence="8">Hsosn_3</strain>
        <tissue evidence="8">Leaf</tissue>
    </source>
</reference>
<dbReference type="Proteomes" id="UP001237642">
    <property type="component" value="Unassembled WGS sequence"/>
</dbReference>
<dbReference type="EMBL" id="JAUIZM010000003">
    <property type="protein sequence ID" value="KAK1392490.1"/>
    <property type="molecule type" value="Genomic_DNA"/>
</dbReference>
<comment type="similarity">
    <text evidence="2">Belongs to the peptidase M8 family.</text>
</comment>
<comment type="caution">
    <text evidence="8">The sequence shown here is derived from an EMBL/GenBank/DDBJ whole genome shotgun (WGS) entry which is preliminary data.</text>
</comment>
<protein>
    <submittedName>
        <fullName evidence="8">Uncharacterized protein</fullName>
    </submittedName>
</protein>
<name>A0AAD8MWL0_9APIA</name>
<evidence type="ECO:0000256" key="5">
    <source>
        <dbReference type="ARBA" id="ARBA00022801"/>
    </source>
</evidence>
<proteinExistence type="inferred from homology"/>
<dbReference type="GO" id="GO:0016020">
    <property type="term" value="C:membrane"/>
    <property type="evidence" value="ECO:0007669"/>
    <property type="project" value="InterPro"/>
</dbReference>
<dbReference type="GO" id="GO:0046872">
    <property type="term" value="F:metal ion binding"/>
    <property type="evidence" value="ECO:0007669"/>
    <property type="project" value="UniProtKB-KW"/>
</dbReference>
<dbReference type="GO" id="GO:0006508">
    <property type="term" value="P:proteolysis"/>
    <property type="evidence" value="ECO:0007669"/>
    <property type="project" value="UniProtKB-KW"/>
</dbReference>
<evidence type="ECO:0000256" key="3">
    <source>
        <dbReference type="ARBA" id="ARBA00022670"/>
    </source>
</evidence>
<dbReference type="GO" id="GO:0004222">
    <property type="term" value="F:metalloendopeptidase activity"/>
    <property type="evidence" value="ECO:0007669"/>
    <property type="project" value="InterPro"/>
</dbReference>